<dbReference type="EnsemblPlants" id="KQK97922">
    <property type="protein sequence ID" value="KQK97922"/>
    <property type="gene ID" value="SETIT_011981mg"/>
</dbReference>
<sequence>MMPPPCVLLNRKVIFVSGGTPVGSSEDVERSTGGPSKAAAAIGSPAASMEAILQAMKPDPAVDCMHGGIISSTDKALVVLYAGHYRPGCSHSPSSGCYLVYDASSNSLSAVPQLPDSYSFRALGRGAAILSRGKGEYLLAELVATTSGFRDGALYLWQCPSPSQGQWMPR</sequence>
<dbReference type="OMA" id="PAVDCMH"/>
<proteinExistence type="predicted"/>
<dbReference type="HOGENOM" id="CLU_1573348_0_0_1"/>
<dbReference type="Gramene" id="KQK97922">
    <property type="protein sequence ID" value="KQK97922"/>
    <property type="gene ID" value="SETIT_011981mg"/>
</dbReference>
<keyword evidence="2" id="KW-1185">Reference proteome</keyword>
<dbReference type="EMBL" id="AGNK02004413">
    <property type="status" value="NOT_ANNOTATED_CDS"/>
    <property type="molecule type" value="Genomic_DNA"/>
</dbReference>
<reference evidence="1" key="2">
    <citation type="submission" date="2018-08" db="UniProtKB">
        <authorList>
            <consortium name="EnsemblPlants"/>
        </authorList>
    </citation>
    <scope>IDENTIFICATION</scope>
    <source>
        <strain evidence="1">Yugu1</strain>
    </source>
</reference>
<evidence type="ECO:0000313" key="2">
    <source>
        <dbReference type="Proteomes" id="UP000004995"/>
    </source>
</evidence>
<accession>K3YCN2</accession>
<protein>
    <submittedName>
        <fullName evidence="1">Uncharacterized protein</fullName>
    </submittedName>
</protein>
<dbReference type="InParanoid" id="K3YCN2"/>
<dbReference type="Proteomes" id="UP000004995">
    <property type="component" value="Unassembled WGS sequence"/>
</dbReference>
<dbReference type="AlphaFoldDB" id="K3YCN2"/>
<reference evidence="2" key="1">
    <citation type="journal article" date="2012" name="Nat. Biotechnol.">
        <title>Reference genome sequence of the model plant Setaria.</title>
        <authorList>
            <person name="Bennetzen J.L."/>
            <person name="Schmutz J."/>
            <person name="Wang H."/>
            <person name="Percifield R."/>
            <person name="Hawkins J."/>
            <person name="Pontaroli A.C."/>
            <person name="Estep M."/>
            <person name="Feng L."/>
            <person name="Vaughn J.N."/>
            <person name="Grimwood J."/>
            <person name="Jenkins J."/>
            <person name="Barry K."/>
            <person name="Lindquist E."/>
            <person name="Hellsten U."/>
            <person name="Deshpande S."/>
            <person name="Wang X."/>
            <person name="Wu X."/>
            <person name="Mitros T."/>
            <person name="Triplett J."/>
            <person name="Yang X."/>
            <person name="Ye C.Y."/>
            <person name="Mauro-Herrera M."/>
            <person name="Wang L."/>
            <person name="Li P."/>
            <person name="Sharma M."/>
            <person name="Sharma R."/>
            <person name="Ronald P.C."/>
            <person name="Panaud O."/>
            <person name="Kellogg E.A."/>
            <person name="Brutnell T.P."/>
            <person name="Doust A.N."/>
            <person name="Tuskan G.A."/>
            <person name="Rokhsar D."/>
            <person name="Devos K.M."/>
        </authorList>
    </citation>
    <scope>NUCLEOTIDE SEQUENCE [LARGE SCALE GENOMIC DNA]</scope>
    <source>
        <strain evidence="2">cv. Yugu1</strain>
    </source>
</reference>
<name>K3YCN2_SETIT</name>
<organism evidence="1 2">
    <name type="scientific">Setaria italica</name>
    <name type="common">Foxtail millet</name>
    <name type="synonym">Panicum italicum</name>
    <dbReference type="NCBI Taxonomy" id="4555"/>
    <lineage>
        <taxon>Eukaryota</taxon>
        <taxon>Viridiplantae</taxon>
        <taxon>Streptophyta</taxon>
        <taxon>Embryophyta</taxon>
        <taxon>Tracheophyta</taxon>
        <taxon>Spermatophyta</taxon>
        <taxon>Magnoliopsida</taxon>
        <taxon>Liliopsida</taxon>
        <taxon>Poales</taxon>
        <taxon>Poaceae</taxon>
        <taxon>PACMAD clade</taxon>
        <taxon>Panicoideae</taxon>
        <taxon>Panicodae</taxon>
        <taxon>Paniceae</taxon>
        <taxon>Cenchrinae</taxon>
        <taxon>Setaria</taxon>
    </lineage>
</organism>
<evidence type="ECO:0000313" key="1">
    <source>
        <dbReference type="EnsemblPlants" id="KQK97922"/>
    </source>
</evidence>